<dbReference type="Proteomes" id="UP001244242">
    <property type="component" value="Unassembled WGS sequence"/>
</dbReference>
<dbReference type="Gene3D" id="3.40.50.300">
    <property type="entry name" value="P-loop containing nucleotide triphosphate hydrolases"/>
    <property type="match status" value="1"/>
</dbReference>
<proteinExistence type="predicted"/>
<comment type="caution">
    <text evidence="1">The sequence shown here is derived from an EMBL/GenBank/DDBJ whole genome shotgun (WGS) entry which is preliminary data.</text>
</comment>
<name>A0ABT6VK75_9GAMM</name>
<sequence>MKFKFFVLFLGTDGSGKSSLVEAVDREIVIEHSKTYLGMGNEGWLLLPVKWLGKHAGSRPNSWVFLGKIFWYMAFPMELMLRRLKSMFNGECGIILIDRFPGVPFLRHRFLRHLYMSVLPRPHLIVVLVGDPVIIAERKPEETTPERVMRDTEKWRRVAQRLNASRIIEIDSSVHDLEECTRQVISFLDTDKYLSHIVMEAAR</sequence>
<evidence type="ECO:0000313" key="1">
    <source>
        <dbReference type="EMBL" id="MDI5934378.1"/>
    </source>
</evidence>
<dbReference type="SUPFAM" id="SSF52540">
    <property type="entry name" value="P-loop containing nucleoside triphosphate hydrolases"/>
    <property type="match status" value="1"/>
</dbReference>
<dbReference type="RefSeq" id="WP_282721836.1">
    <property type="nucleotide sequence ID" value="NZ_JASCQO010000035.1"/>
</dbReference>
<dbReference type="InterPro" id="IPR027417">
    <property type="entry name" value="P-loop_NTPase"/>
</dbReference>
<gene>
    <name evidence="1" type="ORF">QLQ84_11330</name>
</gene>
<protein>
    <recommendedName>
        <fullName evidence="3">Thymidylate kinase</fullName>
    </recommendedName>
</protein>
<evidence type="ECO:0008006" key="3">
    <source>
        <dbReference type="Google" id="ProtNLM"/>
    </source>
</evidence>
<keyword evidence="2" id="KW-1185">Reference proteome</keyword>
<accession>A0ABT6VK75</accession>
<evidence type="ECO:0000313" key="2">
    <source>
        <dbReference type="Proteomes" id="UP001244242"/>
    </source>
</evidence>
<organism evidence="1 2">
    <name type="scientific">Halomonas kalidii</name>
    <dbReference type="NCBI Taxonomy" id="3043293"/>
    <lineage>
        <taxon>Bacteria</taxon>
        <taxon>Pseudomonadati</taxon>
        <taxon>Pseudomonadota</taxon>
        <taxon>Gammaproteobacteria</taxon>
        <taxon>Oceanospirillales</taxon>
        <taxon>Halomonadaceae</taxon>
        <taxon>Halomonas</taxon>
    </lineage>
</organism>
<dbReference type="EMBL" id="JASCQO010000035">
    <property type="protein sequence ID" value="MDI5934378.1"/>
    <property type="molecule type" value="Genomic_DNA"/>
</dbReference>
<reference evidence="1 2" key="1">
    <citation type="submission" date="2023-04" db="EMBL/GenBank/DDBJ databases">
        <title>Halomonas strains isolated from rhizosphere soil.</title>
        <authorList>
            <person name="Xu L."/>
            <person name="Sun J.-Q."/>
        </authorList>
    </citation>
    <scope>NUCLEOTIDE SEQUENCE [LARGE SCALE GENOMIC DNA]</scope>
    <source>
        <strain evidence="1 2">LN1S58</strain>
    </source>
</reference>